<dbReference type="InParanoid" id="C2L0V8"/>
<gene>
    <name evidence="1" type="ORF">HMPREF6123_2377</name>
</gene>
<protein>
    <submittedName>
        <fullName evidence="1">Uncharacterized protein</fullName>
    </submittedName>
</protein>
<evidence type="ECO:0000313" key="1">
    <source>
        <dbReference type="EMBL" id="EEJ50339.1"/>
    </source>
</evidence>
<accession>C2L0V8</accession>
<keyword evidence="2" id="KW-1185">Reference proteome</keyword>
<dbReference type="HOGENOM" id="CLU_3120559_0_0_9"/>
<dbReference type="STRING" id="585501.HMPREF6123_2377"/>
<name>C2L0V8_9FIRM</name>
<dbReference type="AlphaFoldDB" id="C2L0V8"/>
<proteinExistence type="predicted"/>
<dbReference type="RefSeq" id="WP_007157523.1">
    <property type="nucleotide sequence ID" value="NZ_GG668534.1"/>
</dbReference>
<dbReference type="EMBL" id="ACKX01000220">
    <property type="protein sequence ID" value="EEJ50339.1"/>
    <property type="molecule type" value="Genomic_DNA"/>
</dbReference>
<organism evidence="1 2">
    <name type="scientific">Oribacterium sinus F0268</name>
    <dbReference type="NCBI Taxonomy" id="585501"/>
    <lineage>
        <taxon>Bacteria</taxon>
        <taxon>Bacillati</taxon>
        <taxon>Bacillota</taxon>
        <taxon>Clostridia</taxon>
        <taxon>Lachnospirales</taxon>
        <taxon>Lachnospiraceae</taxon>
        <taxon>Oribacterium</taxon>
    </lineage>
</organism>
<dbReference type="Proteomes" id="UP000004121">
    <property type="component" value="Unassembled WGS sequence"/>
</dbReference>
<sequence length="50" mass="6009">MHKFLRSIGFSALQEDKDAEFYLQRAVHEKYAAALSPMEMDRWWSSINFR</sequence>
<evidence type="ECO:0000313" key="2">
    <source>
        <dbReference type="Proteomes" id="UP000004121"/>
    </source>
</evidence>
<reference evidence="1 2" key="1">
    <citation type="submission" date="2009-04" db="EMBL/GenBank/DDBJ databases">
        <authorList>
            <person name="Qin X."/>
            <person name="Bachman B."/>
            <person name="Battles P."/>
            <person name="Bell A."/>
            <person name="Bess C."/>
            <person name="Bickham C."/>
            <person name="Chaboub L."/>
            <person name="Chen D."/>
            <person name="Coyle M."/>
            <person name="Deiros D.R."/>
            <person name="Dinh H."/>
            <person name="Forbes L."/>
            <person name="Fowler G."/>
            <person name="Francisco L."/>
            <person name="Fu Q."/>
            <person name="Gubbala S."/>
            <person name="Hale W."/>
            <person name="Han Y."/>
            <person name="Hemphill L."/>
            <person name="Highlander S.K."/>
            <person name="Hirani K."/>
            <person name="Hogues M."/>
            <person name="Jackson L."/>
            <person name="Jakkamsetti A."/>
            <person name="Javaid M."/>
            <person name="Jiang H."/>
            <person name="Korchina V."/>
            <person name="Kovar C."/>
            <person name="Lara F."/>
            <person name="Lee S."/>
            <person name="Mata R."/>
            <person name="Mathew T."/>
            <person name="Moen C."/>
            <person name="Morales K."/>
            <person name="Munidasa M."/>
            <person name="Nazareth L."/>
            <person name="Ngo R."/>
            <person name="Nguyen L."/>
            <person name="Okwuonu G."/>
            <person name="Ongeri F."/>
            <person name="Patil S."/>
            <person name="Petrosino J."/>
            <person name="Pham C."/>
            <person name="Pham P."/>
            <person name="Pu L.-L."/>
            <person name="Puazo M."/>
            <person name="Raj R."/>
            <person name="Reid J."/>
            <person name="Rouhana J."/>
            <person name="Saada N."/>
            <person name="Shang Y."/>
            <person name="Simmons D."/>
            <person name="Thornton R."/>
            <person name="Warren J."/>
            <person name="Weissenberger G."/>
            <person name="Zhang J."/>
            <person name="Zhang L."/>
            <person name="Zhou C."/>
            <person name="Zhu D."/>
            <person name="Muzny D."/>
            <person name="Worley K."/>
            <person name="Gibbs R."/>
        </authorList>
    </citation>
    <scope>NUCLEOTIDE SEQUENCE [LARGE SCALE GENOMIC DNA]</scope>
    <source>
        <strain evidence="1 2">F0268</strain>
    </source>
</reference>
<comment type="caution">
    <text evidence="1">The sequence shown here is derived from an EMBL/GenBank/DDBJ whole genome shotgun (WGS) entry which is preliminary data.</text>
</comment>